<feature type="region of interest" description="Disordered" evidence="1">
    <location>
        <begin position="1"/>
        <end position="24"/>
    </location>
</feature>
<accession>A0A381T1H7</accession>
<evidence type="ECO:0000313" key="2">
    <source>
        <dbReference type="EMBL" id="SVA07503.1"/>
    </source>
</evidence>
<feature type="compositionally biased region" description="Polar residues" evidence="1">
    <location>
        <begin position="1"/>
        <end position="17"/>
    </location>
</feature>
<sequence length="33" mass="3962">MNQYSKPDFQQQKQSHTPWKETSPPLLSLLFQK</sequence>
<dbReference type="AlphaFoldDB" id="A0A381T1H7"/>
<gene>
    <name evidence="2" type="ORF">METZ01_LOCUS60357</name>
</gene>
<proteinExistence type="predicted"/>
<organism evidence="2">
    <name type="scientific">marine metagenome</name>
    <dbReference type="NCBI Taxonomy" id="408172"/>
    <lineage>
        <taxon>unclassified sequences</taxon>
        <taxon>metagenomes</taxon>
        <taxon>ecological metagenomes</taxon>
    </lineage>
</organism>
<evidence type="ECO:0000256" key="1">
    <source>
        <dbReference type="SAM" id="MobiDB-lite"/>
    </source>
</evidence>
<dbReference type="EMBL" id="UINC01003575">
    <property type="protein sequence ID" value="SVA07503.1"/>
    <property type="molecule type" value="Genomic_DNA"/>
</dbReference>
<reference evidence="2" key="1">
    <citation type="submission" date="2018-05" db="EMBL/GenBank/DDBJ databases">
        <authorList>
            <person name="Lanie J.A."/>
            <person name="Ng W.-L."/>
            <person name="Kazmierczak K.M."/>
            <person name="Andrzejewski T.M."/>
            <person name="Davidsen T.M."/>
            <person name="Wayne K.J."/>
            <person name="Tettelin H."/>
            <person name="Glass J.I."/>
            <person name="Rusch D."/>
            <person name="Podicherti R."/>
            <person name="Tsui H.-C.T."/>
            <person name="Winkler M.E."/>
        </authorList>
    </citation>
    <scope>NUCLEOTIDE SEQUENCE</scope>
</reference>
<name>A0A381T1H7_9ZZZZ</name>
<protein>
    <submittedName>
        <fullName evidence="2">Uncharacterized protein</fullName>
    </submittedName>
</protein>